<organism evidence="1 2">
    <name type="scientific">Paraburkholderia bannensis</name>
    <dbReference type="NCBI Taxonomy" id="765414"/>
    <lineage>
        <taxon>Bacteria</taxon>
        <taxon>Pseudomonadati</taxon>
        <taxon>Pseudomonadota</taxon>
        <taxon>Betaproteobacteria</taxon>
        <taxon>Burkholderiales</taxon>
        <taxon>Burkholderiaceae</taxon>
        <taxon>Paraburkholderia</taxon>
    </lineage>
</organism>
<gene>
    <name evidence="1" type="ORF">F4827_005077</name>
</gene>
<dbReference type="AlphaFoldDB" id="A0A7W9U194"/>
<evidence type="ECO:0000313" key="2">
    <source>
        <dbReference type="Proteomes" id="UP000571554"/>
    </source>
</evidence>
<dbReference type="RefSeq" id="WP_183727777.1">
    <property type="nucleotide sequence ID" value="NZ_JACHBW010000016.1"/>
</dbReference>
<comment type="caution">
    <text evidence="1">The sequence shown here is derived from an EMBL/GenBank/DDBJ whole genome shotgun (WGS) entry which is preliminary data.</text>
</comment>
<proteinExistence type="predicted"/>
<dbReference type="Proteomes" id="UP000571554">
    <property type="component" value="Unassembled WGS sequence"/>
</dbReference>
<keyword evidence="2" id="KW-1185">Reference proteome</keyword>
<evidence type="ECO:0000313" key="1">
    <source>
        <dbReference type="EMBL" id="MBB6105211.1"/>
    </source>
</evidence>
<dbReference type="Pfam" id="PF05939">
    <property type="entry name" value="Phage_min_tail"/>
    <property type="match status" value="1"/>
</dbReference>
<name>A0A7W9U194_9BURK</name>
<sequence length="113" mass="12142">MADVFEWDPTVANFSGTDTATVRKAQFGDGYAQRAPDGLNNVAGSFDLQFIGDAAKITAIRAFLIAHGGATSFLWTPPLEAAPLLFTCATWSRPSKDGDIYTMTATFEQTFAP</sequence>
<reference evidence="1 2" key="1">
    <citation type="submission" date="2020-08" db="EMBL/GenBank/DDBJ databases">
        <title>Above-ground endophytic microbial communities from plants in different locations in the United States.</title>
        <authorList>
            <person name="Frank C."/>
        </authorList>
    </citation>
    <scope>NUCLEOTIDE SEQUENCE [LARGE SCALE GENOMIC DNA]</scope>
    <source>
        <strain evidence="1 2">WP4_2_2</strain>
    </source>
</reference>
<dbReference type="InterPro" id="IPR010265">
    <property type="entry name" value="Phage_lambda_TipM"/>
</dbReference>
<accession>A0A7W9U194</accession>
<protein>
    <submittedName>
        <fullName evidence="1">Phage-related protein</fullName>
    </submittedName>
</protein>
<dbReference type="EMBL" id="JACHBW010000016">
    <property type="protein sequence ID" value="MBB6105211.1"/>
    <property type="molecule type" value="Genomic_DNA"/>
</dbReference>